<proteinExistence type="predicted"/>
<reference evidence="1" key="1">
    <citation type="submission" date="2019-12" db="EMBL/GenBank/DDBJ databases">
        <authorList>
            <person name="Cremers G."/>
        </authorList>
    </citation>
    <scope>NUCLEOTIDE SEQUENCE</scope>
    <source>
        <strain evidence="1">Vvax</strain>
    </source>
</reference>
<sequence>MDAEVFCHGHAGQWVFVISHLFEVDGRVSGMSEIHCCGALQGRLSLSRQVASAASLVQFLRAKSVEWVERTERDASDAAQIEMKVRETTQVVRRTFALCVPLR</sequence>
<evidence type="ECO:0000313" key="1">
    <source>
        <dbReference type="EMBL" id="CAA2105952.1"/>
    </source>
</evidence>
<protein>
    <submittedName>
        <fullName evidence="1">Uncharacterized protein</fullName>
    </submittedName>
</protein>
<name>A0A679JB92_VARPD</name>
<dbReference type="AlphaFoldDB" id="A0A679JB92"/>
<dbReference type="EMBL" id="LR743507">
    <property type="protein sequence ID" value="CAA2105952.1"/>
    <property type="molecule type" value="Genomic_DNA"/>
</dbReference>
<organism evidence="1">
    <name type="scientific">Variovorax paradoxus</name>
    <dbReference type="NCBI Taxonomy" id="34073"/>
    <lineage>
        <taxon>Bacteria</taxon>
        <taxon>Pseudomonadati</taxon>
        <taxon>Pseudomonadota</taxon>
        <taxon>Betaproteobacteria</taxon>
        <taxon>Burkholderiales</taxon>
        <taxon>Comamonadaceae</taxon>
        <taxon>Variovorax</taxon>
    </lineage>
</organism>
<gene>
    <name evidence="1" type="ORF">VVAX_03508</name>
</gene>
<accession>A0A679JB92</accession>